<proteinExistence type="predicted"/>
<comment type="caution">
    <text evidence="2">The sequence shown here is derived from an EMBL/GenBank/DDBJ whole genome shotgun (WGS) entry which is preliminary data.</text>
</comment>
<dbReference type="AlphaFoldDB" id="A0AAE1DXG3"/>
<feature type="compositionally biased region" description="Polar residues" evidence="1">
    <location>
        <begin position="54"/>
        <end position="64"/>
    </location>
</feature>
<sequence>MYQDIYVGKLLCPLEWPLLSQNSRGVGELDSATFIGWRPCASEWCGPIRREKSAPTQEQTSHALSKNRRLETSQPFTGEKMCKYHHQHSTPQPFLVRTRPLDLLNGNLAASKSSQRPHAICSVIYTPKKTANLGLAVIPHNTLEQIFSSHSRAIGQATGQTSCNKAILGLSLFATEFVTSTRYTVSWGMAYMFSKSDKMKSQMRESKPSRLPAILYQQELRSFEGEFEQKKKCVEKKSPEIKD</sequence>
<evidence type="ECO:0000313" key="2">
    <source>
        <dbReference type="EMBL" id="KAK3785128.1"/>
    </source>
</evidence>
<reference evidence="2" key="1">
    <citation type="journal article" date="2023" name="G3 (Bethesda)">
        <title>A reference genome for the long-term kleptoplast-retaining sea slug Elysia crispata morphotype clarki.</title>
        <authorList>
            <person name="Eastman K.E."/>
            <person name="Pendleton A.L."/>
            <person name="Shaikh M.A."/>
            <person name="Suttiyut T."/>
            <person name="Ogas R."/>
            <person name="Tomko P."/>
            <person name="Gavelis G."/>
            <person name="Widhalm J.R."/>
            <person name="Wisecaver J.H."/>
        </authorList>
    </citation>
    <scope>NUCLEOTIDE SEQUENCE</scope>
    <source>
        <strain evidence="2">ECLA1</strain>
    </source>
</reference>
<feature type="region of interest" description="Disordered" evidence="1">
    <location>
        <begin position="51"/>
        <end position="70"/>
    </location>
</feature>
<evidence type="ECO:0000256" key="1">
    <source>
        <dbReference type="SAM" id="MobiDB-lite"/>
    </source>
</evidence>
<protein>
    <submittedName>
        <fullName evidence="2">Uncharacterized protein</fullName>
    </submittedName>
</protein>
<name>A0AAE1DXG3_9GAST</name>
<accession>A0AAE1DXG3</accession>
<evidence type="ECO:0000313" key="3">
    <source>
        <dbReference type="Proteomes" id="UP001283361"/>
    </source>
</evidence>
<gene>
    <name evidence="2" type="ORF">RRG08_021928</name>
</gene>
<keyword evidence="3" id="KW-1185">Reference proteome</keyword>
<dbReference type="Proteomes" id="UP001283361">
    <property type="component" value="Unassembled WGS sequence"/>
</dbReference>
<dbReference type="EMBL" id="JAWDGP010002165">
    <property type="protein sequence ID" value="KAK3785128.1"/>
    <property type="molecule type" value="Genomic_DNA"/>
</dbReference>
<organism evidence="2 3">
    <name type="scientific">Elysia crispata</name>
    <name type="common">lettuce slug</name>
    <dbReference type="NCBI Taxonomy" id="231223"/>
    <lineage>
        <taxon>Eukaryota</taxon>
        <taxon>Metazoa</taxon>
        <taxon>Spiralia</taxon>
        <taxon>Lophotrochozoa</taxon>
        <taxon>Mollusca</taxon>
        <taxon>Gastropoda</taxon>
        <taxon>Heterobranchia</taxon>
        <taxon>Euthyneura</taxon>
        <taxon>Panpulmonata</taxon>
        <taxon>Sacoglossa</taxon>
        <taxon>Placobranchoidea</taxon>
        <taxon>Plakobranchidae</taxon>
        <taxon>Elysia</taxon>
    </lineage>
</organism>